<dbReference type="Pfam" id="PF11967">
    <property type="entry name" value="RecO_N"/>
    <property type="match status" value="1"/>
</dbReference>
<sequence>MQIDSPAIVCTARAHGEHGAVIRLLTKSDGLIAAYVHGSRSRKTKGVLTPGNLVAAELEARGEGRMARARLELETSRAALALDPLSLAMVEWLTMLVADTLPEGETFPDVYVRMNAMLALLDADAGALRVGEALARFEFALLADLGFQLDLGSCAVTGQLDDLIYVSPKSGRAVSRDAGAQYKERLLALPAFLLGSGVRPTGADIQGALGLTRHFILRDLLPTHRADRTIVARDRVDARLGKRF</sequence>
<dbReference type="PANTHER" id="PTHR33991">
    <property type="entry name" value="DNA REPAIR PROTEIN RECO"/>
    <property type="match status" value="1"/>
</dbReference>
<keyword evidence="2 4" id="KW-0233">DNA recombination</keyword>
<evidence type="ECO:0000313" key="6">
    <source>
        <dbReference type="EMBL" id="MBV7256630.1"/>
    </source>
</evidence>
<gene>
    <name evidence="4 6" type="primary">recO</name>
    <name evidence="6" type="ORF">KCG44_07510</name>
</gene>
<dbReference type="InterPro" id="IPR022572">
    <property type="entry name" value="DNA_rep/recomb_RecO_N"/>
</dbReference>
<comment type="similarity">
    <text evidence="4">Belongs to the RecO family.</text>
</comment>
<protein>
    <recommendedName>
        <fullName evidence="4">DNA repair protein RecO</fullName>
    </recommendedName>
    <alternativeName>
        <fullName evidence="4">Recombination protein O</fullName>
    </alternativeName>
</protein>
<accession>A0ABS6SE43</accession>
<proteinExistence type="inferred from homology"/>
<dbReference type="Pfam" id="PF02565">
    <property type="entry name" value="RecO_C"/>
    <property type="match status" value="1"/>
</dbReference>
<organism evidence="6 7">
    <name type="scientific">Pacificimonas pallii</name>
    <dbReference type="NCBI Taxonomy" id="2827236"/>
    <lineage>
        <taxon>Bacteria</taxon>
        <taxon>Pseudomonadati</taxon>
        <taxon>Pseudomonadota</taxon>
        <taxon>Alphaproteobacteria</taxon>
        <taxon>Sphingomonadales</taxon>
        <taxon>Sphingosinicellaceae</taxon>
        <taxon>Pacificimonas</taxon>
    </lineage>
</organism>
<evidence type="ECO:0000256" key="3">
    <source>
        <dbReference type="ARBA" id="ARBA00023204"/>
    </source>
</evidence>
<evidence type="ECO:0000256" key="4">
    <source>
        <dbReference type="HAMAP-Rule" id="MF_00201"/>
    </source>
</evidence>
<evidence type="ECO:0000256" key="2">
    <source>
        <dbReference type="ARBA" id="ARBA00023172"/>
    </source>
</evidence>
<feature type="domain" description="DNA replication/recombination mediator RecO N-terminal" evidence="5">
    <location>
        <begin position="1"/>
        <end position="67"/>
    </location>
</feature>
<dbReference type="InterPro" id="IPR003717">
    <property type="entry name" value="RecO"/>
</dbReference>
<comment type="function">
    <text evidence="4">Involved in DNA repair and RecF pathway recombination.</text>
</comment>
<evidence type="ECO:0000259" key="5">
    <source>
        <dbReference type="Pfam" id="PF11967"/>
    </source>
</evidence>
<keyword evidence="3 4" id="KW-0234">DNA repair</keyword>
<comment type="caution">
    <text evidence="6">The sequence shown here is derived from an EMBL/GenBank/DDBJ whole genome shotgun (WGS) entry which is preliminary data.</text>
</comment>
<name>A0ABS6SE43_9SPHN</name>
<dbReference type="PANTHER" id="PTHR33991:SF1">
    <property type="entry name" value="DNA REPAIR PROTEIN RECO"/>
    <property type="match status" value="1"/>
</dbReference>
<reference evidence="6 7" key="1">
    <citation type="submission" date="2021-04" db="EMBL/GenBank/DDBJ databases">
        <authorList>
            <person name="Pira H."/>
            <person name="Risdian C."/>
            <person name="Wink J."/>
        </authorList>
    </citation>
    <scope>NUCLEOTIDE SEQUENCE [LARGE SCALE GENOMIC DNA]</scope>
    <source>
        <strain evidence="6 7">WHA3</strain>
    </source>
</reference>
<dbReference type="EMBL" id="JAGSPA010000002">
    <property type="protein sequence ID" value="MBV7256630.1"/>
    <property type="molecule type" value="Genomic_DNA"/>
</dbReference>
<dbReference type="RefSeq" id="WP_218445303.1">
    <property type="nucleotide sequence ID" value="NZ_JAGSPA010000002.1"/>
</dbReference>
<evidence type="ECO:0000313" key="7">
    <source>
        <dbReference type="Proteomes" id="UP000722336"/>
    </source>
</evidence>
<dbReference type="NCBIfam" id="TIGR00613">
    <property type="entry name" value="reco"/>
    <property type="match status" value="1"/>
</dbReference>
<keyword evidence="1 4" id="KW-0227">DNA damage</keyword>
<evidence type="ECO:0000256" key="1">
    <source>
        <dbReference type="ARBA" id="ARBA00022763"/>
    </source>
</evidence>
<keyword evidence="7" id="KW-1185">Reference proteome</keyword>
<dbReference type="HAMAP" id="MF_00201">
    <property type="entry name" value="RecO"/>
    <property type="match status" value="1"/>
</dbReference>
<dbReference type="Proteomes" id="UP000722336">
    <property type="component" value="Unassembled WGS sequence"/>
</dbReference>